<dbReference type="EMBL" id="JAPDGR010002512">
    <property type="protein sequence ID" value="KAJ2975436.1"/>
    <property type="molecule type" value="Genomic_DNA"/>
</dbReference>
<organism evidence="1 2">
    <name type="scientific">Xylaria curta</name>
    <dbReference type="NCBI Taxonomy" id="42375"/>
    <lineage>
        <taxon>Eukaryota</taxon>
        <taxon>Fungi</taxon>
        <taxon>Dikarya</taxon>
        <taxon>Ascomycota</taxon>
        <taxon>Pezizomycotina</taxon>
        <taxon>Sordariomycetes</taxon>
        <taxon>Xylariomycetidae</taxon>
        <taxon>Xylariales</taxon>
        <taxon>Xylariaceae</taxon>
        <taxon>Xylaria</taxon>
    </lineage>
</organism>
<reference evidence="1" key="1">
    <citation type="submission" date="2022-10" db="EMBL/GenBank/DDBJ databases">
        <title>Genome Sequence of Xylaria curta.</title>
        <authorList>
            <person name="Buettner E."/>
        </authorList>
    </citation>
    <scope>NUCLEOTIDE SEQUENCE</scope>
    <source>
        <strain evidence="1">Babe10</strain>
    </source>
</reference>
<dbReference type="Proteomes" id="UP001143856">
    <property type="component" value="Unassembled WGS sequence"/>
</dbReference>
<evidence type="ECO:0000313" key="2">
    <source>
        <dbReference type="Proteomes" id="UP001143856"/>
    </source>
</evidence>
<proteinExistence type="predicted"/>
<accession>A0ACC1N9A5</accession>
<gene>
    <name evidence="1" type="ORF">NUW58_g8357</name>
</gene>
<sequence length="1174" mass="128270">MSHTTQSSRTGSPPADLRPAPLRLPLRKTVANLDDDPVAVVTKCRDGERDAPASRLSRDHLSQHPQSYITHNLPQRRHPGSRLASLKSRFEILHALNSADTSVTQYPNSSYTARPSTIPRASASKRNQQRNLLSPSPSPVELRSRASSGLSPRQVRTPADFSRKSMITARTQPIATSPSIAAGNQSGGGHSAICPRPVSGNDMDTDKKQTTRPSTSYFTTHSTVSSTGHGPERDPSIVADRRKLFERDSPQSLCAASTIPILRHSRPPITPRGTTSYRLPAGKSLQKNTPPLRRPSSDSVLSFRTATEFSPTKAARGKQETPKTSSNDFKFPARSNIPHPQQRPSVADLRKSFEKFSQPVELSGEPARLSLQSKASQRSIRQNQGMLPSTSSKLRLELCADQNSSSLEKISRLQPLLFCKGQIVDVKPRFKATGEFSSSHSIESSVKKETSPLPRSRAGQQVQREKAEVLDEPVTLKPVAHPAVEKMLQKKGNSTVVGTSLDGLGNSPRGERPSSEFLPETPKARHERFVTDDRPGRSPIGLLGASKVLPPDNRPAQGIGKVSQLRTFFERSSKQISSPLSLMNFRRSRPRTEEPTSEVTVDNLSPPGTISGSPTSTHTITRRRSIVPSLTTEISVNDFFCDFINGPGNDETPIAASPGEVTGEVEPRMTRESPVKHRIQQFEHLSRDSLKPGTTADNHGKPNSGGPQSASKNKTKRGAKRNKLGNWKPIHQKGAAIWRKISSSFSRSFDSWKDCDEDCDNVNHAEHTFSDFSFNGVLSPANDSKRQHNQSSSFGYSMHRVSHTSPQFLSSSHTTPNIEFGVGTSLKRYPKGAPNTSYHHSSPDAPLPSRIVYKGVPTIPRVFSGLRQRHVFGLDGHFPSKPVQEDELQPSEGTMSGPSTPQGGPSVLDRVMLRQAAAERTHGRQDEKHLRRDIIKPRNLSRTFAKWKGKGKADAALDSADEGTVLNGKGKERGTVGKRSRDDEGQGAAETNKKTDSGFVMFESKDVKLRHPKPRRPGQVRKLANMYREKGSSGVSVNTKASSGATLKESRLGLRQKASSALGLKSYKGGDAANNRNGNETRERKWKIVVRRLELLDIDFVLHVATTMLAVMRKTAPSSTEPHSPADFARKGLLQVPLAREAAGRLSEDGGRDAAALDGAVGGVESRHAEPLVV</sequence>
<evidence type="ECO:0000313" key="1">
    <source>
        <dbReference type="EMBL" id="KAJ2975436.1"/>
    </source>
</evidence>
<comment type="caution">
    <text evidence="1">The sequence shown here is derived from an EMBL/GenBank/DDBJ whole genome shotgun (WGS) entry which is preliminary data.</text>
</comment>
<keyword evidence="2" id="KW-1185">Reference proteome</keyword>
<name>A0ACC1N9A5_9PEZI</name>
<protein>
    <submittedName>
        <fullName evidence="1">Uncharacterized protein</fullName>
    </submittedName>
</protein>